<name>A0ABN9L3B8_9NEOB</name>
<protein>
    <recommendedName>
        <fullName evidence="1">Reverse transcriptase domain-containing protein</fullName>
    </recommendedName>
</protein>
<organism evidence="2 3">
    <name type="scientific">Ranitomeya imitator</name>
    <name type="common">mimic poison frog</name>
    <dbReference type="NCBI Taxonomy" id="111125"/>
    <lineage>
        <taxon>Eukaryota</taxon>
        <taxon>Metazoa</taxon>
        <taxon>Chordata</taxon>
        <taxon>Craniata</taxon>
        <taxon>Vertebrata</taxon>
        <taxon>Euteleostomi</taxon>
        <taxon>Amphibia</taxon>
        <taxon>Batrachia</taxon>
        <taxon>Anura</taxon>
        <taxon>Neobatrachia</taxon>
        <taxon>Hyloidea</taxon>
        <taxon>Dendrobatidae</taxon>
        <taxon>Dendrobatinae</taxon>
        <taxon>Ranitomeya</taxon>
    </lineage>
</organism>
<keyword evidence="3" id="KW-1185">Reference proteome</keyword>
<dbReference type="InterPro" id="IPR058912">
    <property type="entry name" value="HTH_animal"/>
</dbReference>
<evidence type="ECO:0000313" key="3">
    <source>
        <dbReference type="Proteomes" id="UP001176940"/>
    </source>
</evidence>
<dbReference type="Proteomes" id="UP001176940">
    <property type="component" value="Unassembled WGS sequence"/>
</dbReference>
<feature type="domain" description="Reverse transcriptase" evidence="1">
    <location>
        <begin position="1"/>
        <end position="296"/>
    </location>
</feature>
<comment type="caution">
    <text evidence="2">The sequence shown here is derived from an EMBL/GenBank/DDBJ whole genome shotgun (WGS) entry which is preliminary data.</text>
</comment>
<accession>A0ABN9L3B8</accession>
<dbReference type="PROSITE" id="PS50878">
    <property type="entry name" value="RT_POL"/>
    <property type="match status" value="1"/>
</dbReference>
<dbReference type="InterPro" id="IPR000477">
    <property type="entry name" value="RT_dom"/>
</dbReference>
<dbReference type="PANTHER" id="PTHR21301">
    <property type="entry name" value="REVERSE TRANSCRIPTASE"/>
    <property type="match status" value="1"/>
</dbReference>
<evidence type="ECO:0000313" key="2">
    <source>
        <dbReference type="EMBL" id="CAJ0932093.1"/>
    </source>
</evidence>
<gene>
    <name evidence="2" type="ORF">RIMI_LOCUS4970274</name>
</gene>
<dbReference type="Pfam" id="PF26215">
    <property type="entry name" value="HTH_animal"/>
    <property type="match status" value="1"/>
</dbReference>
<dbReference type="EMBL" id="CAUEEQ010008278">
    <property type="protein sequence ID" value="CAJ0932093.1"/>
    <property type="molecule type" value="Genomic_DNA"/>
</dbReference>
<sequence length="592" mass="67544">MPLKGIGLCKGCKEKPQRLANSKSIKFRAAPESTNAMTEKDDKEQIRVTDKRNLGCTVLMRCISCHRSAGVPGTTRGHVTRRRIVSGCGGLNEPICRFLDYYLKPCVEELSSYVKDSADVLQRLQGVTLGPDMFLITGDVESLYTCINHEQGISAARFFLSNKGIDGELLHLLLELLEHALTHNYFTFKDRHYVQQRGVAMGVAFTPSYANLFMGQWEREHMLPYLNDVQSPSVVSCMRFIDDLLFIWQGERKELDKFLIHLNDNNWNVKLTFKITTNKIDFLDRQLTVDQMGYIHSTIFRKETSTNSVLHAKSAHPRHTIRAIPKGQFIRAKRICDTDEEFEIQARDMTDTNLRTSIENKVTKKEDSRLRIITNYHGRWKDMNSIFNQFWPILKQDPGLAKLIEDRPLIVARRSKTIGETITHSHYVAPKSNFICDSKGPKWGSRACGTCSACKYMVKAETFSNSSKTRDFKIVHSINCRTTSVIYYLTCPCGLIYVGLTSRQLRIRKTFELGKSSEGRSCETKDDTRSLSRIPPSGPIELQVRGIDVVHLGIRGGNIMNRLAQKECRWITNLRTVKPHGLNDQWGFSSFL</sequence>
<dbReference type="PANTHER" id="PTHR21301:SF12">
    <property type="match status" value="1"/>
</dbReference>
<proteinExistence type="predicted"/>
<evidence type="ECO:0000259" key="1">
    <source>
        <dbReference type="PROSITE" id="PS50878"/>
    </source>
</evidence>
<dbReference type="Pfam" id="PF00078">
    <property type="entry name" value="RVT_1"/>
    <property type="match status" value="1"/>
</dbReference>
<reference evidence="2" key="1">
    <citation type="submission" date="2023-07" db="EMBL/GenBank/DDBJ databases">
        <authorList>
            <person name="Stuckert A."/>
        </authorList>
    </citation>
    <scope>NUCLEOTIDE SEQUENCE</scope>
</reference>